<evidence type="ECO:0000313" key="3">
    <source>
        <dbReference type="Proteomes" id="UP001597417"/>
    </source>
</evidence>
<dbReference type="InterPro" id="IPR010610">
    <property type="entry name" value="EryCIII-like_C"/>
</dbReference>
<dbReference type="InterPro" id="IPR050426">
    <property type="entry name" value="Glycosyltransferase_28"/>
</dbReference>
<proteinExistence type="predicted"/>
<dbReference type="CDD" id="cd03784">
    <property type="entry name" value="GT1_Gtf-like"/>
    <property type="match status" value="1"/>
</dbReference>
<dbReference type="PANTHER" id="PTHR48050">
    <property type="entry name" value="STEROL 3-BETA-GLUCOSYLTRANSFERASE"/>
    <property type="match status" value="1"/>
</dbReference>
<sequence>MSRFLFVMPPFAGHVNPAIGVAAELASRGHDVAWAGAPKVLRPLIGPRSRVFPCAAPPPETMVRPEGSHGYAALKFLWEQVLIPLAVAMEPGVRVAVDEFAPDVLIVDQQAIAGALVANRLGLTWVTSASTSAELTDPAAAVPKVGEWLRELMRETQERFADPRAGEDLRFSRDLVLAFTTERLTGEVTADHVEFIGPSIRDRADVGFPWHELDRDRKLVLITLGTVNTGARFLTECATAVAARSERLQAVVADPTGALAGTSAEVIVRRRIPQLALVERAAAVICHGGHNTVCEALYHGVPLVVAPIRDDQPVIADQVVRAEAGVRVRFARATSAQIGPALDAVLSEPAFRAGADAIRRSFRETGGAAAAAASLVKLAHAGLPGQSSAVSRTA</sequence>
<dbReference type="EMBL" id="JBHUKR010000021">
    <property type="protein sequence ID" value="MFD2421006.1"/>
    <property type="molecule type" value="Genomic_DNA"/>
</dbReference>
<dbReference type="Proteomes" id="UP001597417">
    <property type="component" value="Unassembled WGS sequence"/>
</dbReference>
<feature type="domain" description="Erythromycin biosynthesis protein CIII-like C-terminal" evidence="1">
    <location>
        <begin position="268"/>
        <end position="360"/>
    </location>
</feature>
<reference evidence="3" key="1">
    <citation type="journal article" date="2019" name="Int. J. Syst. Evol. Microbiol.">
        <title>The Global Catalogue of Microorganisms (GCM) 10K type strain sequencing project: providing services to taxonomists for standard genome sequencing and annotation.</title>
        <authorList>
            <consortium name="The Broad Institute Genomics Platform"/>
            <consortium name="The Broad Institute Genome Sequencing Center for Infectious Disease"/>
            <person name="Wu L."/>
            <person name="Ma J."/>
        </authorList>
    </citation>
    <scope>NUCLEOTIDE SEQUENCE [LARGE SCALE GENOMIC DNA]</scope>
    <source>
        <strain evidence="3">CGMCC 4.7645</strain>
    </source>
</reference>
<evidence type="ECO:0000313" key="2">
    <source>
        <dbReference type="EMBL" id="MFD2421006.1"/>
    </source>
</evidence>
<evidence type="ECO:0000259" key="1">
    <source>
        <dbReference type="Pfam" id="PF06722"/>
    </source>
</evidence>
<accession>A0ABW5G1I7</accession>
<dbReference type="Gene3D" id="3.40.50.2000">
    <property type="entry name" value="Glycogen Phosphorylase B"/>
    <property type="match status" value="2"/>
</dbReference>
<dbReference type="RefSeq" id="WP_378269357.1">
    <property type="nucleotide sequence ID" value="NZ_JBHUKR010000021.1"/>
</dbReference>
<gene>
    <name evidence="2" type="ORF">ACFSXZ_32230</name>
</gene>
<organism evidence="2 3">
    <name type="scientific">Amycolatopsis pigmentata</name>
    <dbReference type="NCBI Taxonomy" id="450801"/>
    <lineage>
        <taxon>Bacteria</taxon>
        <taxon>Bacillati</taxon>
        <taxon>Actinomycetota</taxon>
        <taxon>Actinomycetes</taxon>
        <taxon>Pseudonocardiales</taxon>
        <taxon>Pseudonocardiaceae</taxon>
        <taxon>Amycolatopsis</taxon>
    </lineage>
</organism>
<name>A0ABW5G1I7_9PSEU</name>
<dbReference type="SUPFAM" id="SSF53756">
    <property type="entry name" value="UDP-Glycosyltransferase/glycogen phosphorylase"/>
    <property type="match status" value="1"/>
</dbReference>
<dbReference type="Pfam" id="PF06722">
    <property type="entry name" value="EryCIII-like_C"/>
    <property type="match status" value="1"/>
</dbReference>
<comment type="caution">
    <text evidence="2">The sequence shown here is derived from an EMBL/GenBank/DDBJ whole genome shotgun (WGS) entry which is preliminary data.</text>
</comment>
<dbReference type="PANTHER" id="PTHR48050:SF13">
    <property type="entry name" value="STEROL 3-BETA-GLUCOSYLTRANSFERASE UGT80A2"/>
    <property type="match status" value="1"/>
</dbReference>
<keyword evidence="3" id="KW-1185">Reference proteome</keyword>
<protein>
    <submittedName>
        <fullName evidence="2">Glycosyltransferase</fullName>
    </submittedName>
</protein>
<dbReference type="InterPro" id="IPR002213">
    <property type="entry name" value="UDP_glucos_trans"/>
</dbReference>